<dbReference type="Gene3D" id="3.90.1510.10">
    <property type="entry name" value="Glycerate kinase, domain 2"/>
    <property type="match status" value="1"/>
</dbReference>
<gene>
    <name evidence="5" type="ORF">WMW72_34855</name>
</gene>
<protein>
    <submittedName>
        <fullName evidence="5">Glycerate kinase</fullName>
        <ecNumber evidence="5">2.7.1.31</ecNumber>
    </submittedName>
</protein>
<dbReference type="Gene3D" id="3.40.50.10350">
    <property type="entry name" value="Glycerate kinase, domain 1"/>
    <property type="match status" value="1"/>
</dbReference>
<dbReference type="InterPro" id="IPR018193">
    <property type="entry name" value="Glyc_kinase_flavodox-like_fold"/>
</dbReference>
<name>A0ABU9DVZ0_9BACL</name>
<dbReference type="SUPFAM" id="SSF110738">
    <property type="entry name" value="Glycerate kinase I"/>
    <property type="match status" value="1"/>
</dbReference>
<evidence type="ECO:0000256" key="2">
    <source>
        <dbReference type="ARBA" id="ARBA00022679"/>
    </source>
</evidence>
<organism evidence="5 6">
    <name type="scientific">Paenibacillus filicis</name>
    <dbReference type="NCBI Taxonomy" id="669464"/>
    <lineage>
        <taxon>Bacteria</taxon>
        <taxon>Bacillati</taxon>
        <taxon>Bacillota</taxon>
        <taxon>Bacilli</taxon>
        <taxon>Bacillales</taxon>
        <taxon>Paenibacillaceae</taxon>
        <taxon>Paenibacillus</taxon>
    </lineage>
</organism>
<proteinExistence type="inferred from homology"/>
<evidence type="ECO:0000256" key="1">
    <source>
        <dbReference type="ARBA" id="ARBA00006284"/>
    </source>
</evidence>
<accession>A0ABU9DVZ0</accession>
<dbReference type="GO" id="GO:0008887">
    <property type="term" value="F:glycerate kinase activity"/>
    <property type="evidence" value="ECO:0007669"/>
    <property type="project" value="UniProtKB-EC"/>
</dbReference>
<dbReference type="InterPro" id="IPR004381">
    <property type="entry name" value="Glycerate_kinase"/>
</dbReference>
<keyword evidence="2 4" id="KW-0808">Transferase</keyword>
<dbReference type="EC" id="2.7.1.31" evidence="5"/>
<sequence>MKVVIAIDSFKGSITSAEGSEAIADGIRRVYPDAEIVSLPVADGGEGTVDALVAACGGRIVSLPITGPLGQPVTASYGLLGDGRTAVLEVAAACGLPLVPPEARNPLRTTTFGVGELIASAVRHGVRDFIIGLGGSATNDAGTGMLQALGYRFLDSAGQEVAHGGAALSGIRTLDAAGAMPELKDCRFRIACDVDNPLYGPEGAAYVFGPQKGASPKDVRLLDQGLQQWASVASAVTGLELAAVPGAGAAGGLGAAFVGFLGGTLQSGIGLALELIGLERHLEGAHLVLTGEGRLDGQTSRGKVPYGVAQLARQQGIPVIALAGSVDLAAEALNDHGITAYFPIISGPMALEQAMDPERTKSRLRTTAEQLLRLLQAVQR</sequence>
<dbReference type="EMBL" id="JBBPCC010000042">
    <property type="protein sequence ID" value="MEK8133059.1"/>
    <property type="molecule type" value="Genomic_DNA"/>
</dbReference>
<reference evidence="5 6" key="1">
    <citation type="submission" date="2024-04" db="EMBL/GenBank/DDBJ databases">
        <title>draft genome sequnece of Paenibacillus filicis.</title>
        <authorList>
            <person name="Kim D.-U."/>
        </authorList>
    </citation>
    <scope>NUCLEOTIDE SEQUENCE [LARGE SCALE GENOMIC DNA]</scope>
    <source>
        <strain evidence="5 6">KACC14197</strain>
    </source>
</reference>
<comment type="caution">
    <text evidence="5">The sequence shown here is derived from an EMBL/GenBank/DDBJ whole genome shotgun (WGS) entry which is preliminary data.</text>
</comment>
<dbReference type="RefSeq" id="WP_341420188.1">
    <property type="nucleotide sequence ID" value="NZ_JBBPCC010000042.1"/>
</dbReference>
<keyword evidence="3 4" id="KW-0418">Kinase</keyword>
<dbReference type="PANTHER" id="PTHR21599:SF0">
    <property type="entry name" value="GLYCERATE KINASE"/>
    <property type="match status" value="1"/>
</dbReference>
<dbReference type="InterPro" id="IPR018197">
    <property type="entry name" value="Glycerate_kinase_RE-like"/>
</dbReference>
<dbReference type="NCBIfam" id="TIGR00045">
    <property type="entry name" value="glycerate kinase"/>
    <property type="match status" value="1"/>
</dbReference>
<keyword evidence="6" id="KW-1185">Reference proteome</keyword>
<dbReference type="Proteomes" id="UP001469365">
    <property type="component" value="Unassembled WGS sequence"/>
</dbReference>
<dbReference type="InterPro" id="IPR036129">
    <property type="entry name" value="Glycerate_kinase_sf"/>
</dbReference>
<comment type="similarity">
    <text evidence="1 4">Belongs to the glycerate kinase type-1 family.</text>
</comment>
<evidence type="ECO:0000256" key="4">
    <source>
        <dbReference type="PIRNR" id="PIRNR006078"/>
    </source>
</evidence>
<evidence type="ECO:0000313" key="5">
    <source>
        <dbReference type="EMBL" id="MEK8133059.1"/>
    </source>
</evidence>
<dbReference type="PANTHER" id="PTHR21599">
    <property type="entry name" value="GLYCERATE KINASE"/>
    <property type="match status" value="1"/>
</dbReference>
<dbReference type="Pfam" id="PF02595">
    <property type="entry name" value="Gly_kinase"/>
    <property type="match status" value="1"/>
</dbReference>
<evidence type="ECO:0000256" key="3">
    <source>
        <dbReference type="ARBA" id="ARBA00022777"/>
    </source>
</evidence>
<dbReference type="PIRSF" id="PIRSF006078">
    <property type="entry name" value="GlxK"/>
    <property type="match status" value="1"/>
</dbReference>
<evidence type="ECO:0000313" key="6">
    <source>
        <dbReference type="Proteomes" id="UP001469365"/>
    </source>
</evidence>